<sequence>MSKEIGAKQWIIPDGFTPVRSSGALESHEAICIVNCSASKATVSVTVYFEDESPIGEITFAVDGQRTKHVRTDTLEKDGAKIPKGVPYAMKVDSDIPIVVQYSRMDATQAENTLMTTMAYPV</sequence>
<dbReference type="InterPro" id="IPR036698">
    <property type="entry name" value="TM1070-like_sf"/>
</dbReference>
<name>A0ABV9FCS8_9BACL</name>
<comment type="caution">
    <text evidence="1">The sequence shown here is derived from an EMBL/GenBank/DDBJ whole genome shotgun (WGS) entry which is preliminary data.</text>
</comment>
<accession>A0ABV9FCS8</accession>
<keyword evidence="2" id="KW-1185">Reference proteome</keyword>
<proteinExistence type="predicted"/>
<dbReference type="SUPFAM" id="SSF89232">
    <property type="entry name" value="Hypothetical protein TM1070"/>
    <property type="match status" value="1"/>
</dbReference>
<evidence type="ECO:0000313" key="1">
    <source>
        <dbReference type="EMBL" id="MFC4599487.1"/>
    </source>
</evidence>
<dbReference type="Proteomes" id="UP001596028">
    <property type="component" value="Unassembled WGS sequence"/>
</dbReference>
<protein>
    <submittedName>
        <fullName evidence="1">Sensory rhodopsin transducer</fullName>
    </submittedName>
</protein>
<dbReference type="PIRSF" id="PIRSF008711">
    <property type="entry name" value="UCP008711"/>
    <property type="match status" value="1"/>
</dbReference>
<dbReference type="EMBL" id="JBHSEP010000010">
    <property type="protein sequence ID" value="MFC4599487.1"/>
    <property type="molecule type" value="Genomic_DNA"/>
</dbReference>
<reference evidence="2" key="1">
    <citation type="journal article" date="2019" name="Int. J. Syst. Evol. Microbiol.">
        <title>The Global Catalogue of Microorganisms (GCM) 10K type strain sequencing project: providing services to taxonomists for standard genome sequencing and annotation.</title>
        <authorList>
            <consortium name="The Broad Institute Genomics Platform"/>
            <consortium name="The Broad Institute Genome Sequencing Center for Infectious Disease"/>
            <person name="Wu L."/>
            <person name="Ma J."/>
        </authorList>
    </citation>
    <scope>NUCLEOTIDE SEQUENCE [LARGE SCALE GENOMIC DNA]</scope>
    <source>
        <strain evidence="2">CCUG 49571</strain>
    </source>
</reference>
<organism evidence="1 2">
    <name type="scientific">Cohnella hongkongensis</name>
    <dbReference type="NCBI Taxonomy" id="178337"/>
    <lineage>
        <taxon>Bacteria</taxon>
        <taxon>Bacillati</taxon>
        <taxon>Bacillota</taxon>
        <taxon>Bacilli</taxon>
        <taxon>Bacillales</taxon>
        <taxon>Paenibacillaceae</taxon>
        <taxon>Cohnella</taxon>
    </lineage>
</organism>
<evidence type="ECO:0000313" key="2">
    <source>
        <dbReference type="Proteomes" id="UP001596028"/>
    </source>
</evidence>
<gene>
    <name evidence="1" type="ORF">ACFO3S_14650</name>
</gene>
<dbReference type="Pfam" id="PF07100">
    <property type="entry name" value="ASRT"/>
    <property type="match status" value="1"/>
</dbReference>
<dbReference type="InterPro" id="IPR009794">
    <property type="entry name" value="ASRT"/>
</dbReference>
<dbReference type="Gene3D" id="2.60.290.11">
    <property type="entry name" value="TM1070-like"/>
    <property type="match status" value="1"/>
</dbReference>
<dbReference type="RefSeq" id="WP_378097380.1">
    <property type="nucleotide sequence ID" value="NZ_JBHSEP010000010.1"/>
</dbReference>